<feature type="transmembrane region" description="Helical" evidence="1">
    <location>
        <begin position="174"/>
        <end position="192"/>
    </location>
</feature>
<feature type="transmembrane region" description="Helical" evidence="1">
    <location>
        <begin position="15"/>
        <end position="36"/>
    </location>
</feature>
<proteinExistence type="predicted"/>
<dbReference type="OrthoDB" id="1930829at2"/>
<keyword evidence="3" id="KW-1185">Reference proteome</keyword>
<evidence type="ECO:0000313" key="3">
    <source>
        <dbReference type="Proteomes" id="UP000189857"/>
    </source>
</evidence>
<gene>
    <name evidence="2" type="ORF">SAMN02745110_01292</name>
</gene>
<sequence length="367" mass="42685">MNNKKKFTNILLKNLILMAIPQLMILTALLFTVISVRKHNDVKVFTLDDIHETESYFIDNMVNVIYEPESLKPAGFDQITGEKKTGQYFYEYKDGRLFIILLKEETANKVKNGEKISFKVKIIKDTPTADYILSEYATTLGLENAKIEGAVSPYILDETKFPGLWIKSLKCMHYVLVVVLVILLAYILVASYNPALNRQARQLKKYGKPGKVVRRIDKEMRKKLLYRSDNIYVTESFLIVVYVSRIDIIYLDDVKYISKNKVEIKKGPFGRKRTEYQLTLSNVEKMYFEMTIPDEQTIDDIIYYIRGDIEMSEDINEKDDIKEEEMSYDSVNEEGAVNPENEIDDDIIFVDMDGFINEFESIDDMDE</sequence>
<name>A0A1T4MNB1_9FIRM</name>
<dbReference type="AlphaFoldDB" id="A0A1T4MNB1"/>
<keyword evidence="1" id="KW-0812">Transmembrane</keyword>
<keyword evidence="1" id="KW-0472">Membrane</keyword>
<accession>A0A1T4MNB1</accession>
<dbReference type="Proteomes" id="UP000189857">
    <property type="component" value="Unassembled WGS sequence"/>
</dbReference>
<organism evidence="2 3">
    <name type="scientific">Eubacterium ruminantium</name>
    <dbReference type="NCBI Taxonomy" id="42322"/>
    <lineage>
        <taxon>Bacteria</taxon>
        <taxon>Bacillati</taxon>
        <taxon>Bacillota</taxon>
        <taxon>Clostridia</taxon>
        <taxon>Eubacteriales</taxon>
        <taxon>Eubacteriaceae</taxon>
        <taxon>Eubacterium</taxon>
    </lineage>
</organism>
<reference evidence="2 3" key="1">
    <citation type="submission" date="2017-02" db="EMBL/GenBank/DDBJ databases">
        <authorList>
            <person name="Peterson S.W."/>
        </authorList>
    </citation>
    <scope>NUCLEOTIDE SEQUENCE [LARGE SCALE GENOMIC DNA]</scope>
    <source>
        <strain evidence="2 3">ATCC 17233</strain>
    </source>
</reference>
<keyword evidence="1" id="KW-1133">Transmembrane helix</keyword>
<dbReference type="EMBL" id="FUXA01000007">
    <property type="protein sequence ID" value="SJZ68361.1"/>
    <property type="molecule type" value="Genomic_DNA"/>
</dbReference>
<protein>
    <submittedName>
        <fullName evidence="2">Uncharacterized protein</fullName>
    </submittedName>
</protein>
<dbReference type="RefSeq" id="WP_078787133.1">
    <property type="nucleotide sequence ID" value="NZ_FMTO01000006.1"/>
</dbReference>
<evidence type="ECO:0000313" key="2">
    <source>
        <dbReference type="EMBL" id="SJZ68361.1"/>
    </source>
</evidence>
<evidence type="ECO:0000256" key="1">
    <source>
        <dbReference type="SAM" id="Phobius"/>
    </source>
</evidence>